<dbReference type="GO" id="GO:0031965">
    <property type="term" value="C:nuclear membrane"/>
    <property type="evidence" value="ECO:0007669"/>
    <property type="project" value="UniProtKB-SubCell"/>
</dbReference>
<evidence type="ECO:0000256" key="5">
    <source>
        <dbReference type="ARBA" id="ARBA00023136"/>
    </source>
</evidence>
<evidence type="ECO:0000313" key="10">
    <source>
        <dbReference type="EMBL" id="KAB2092134.1"/>
    </source>
</evidence>
<dbReference type="Proteomes" id="UP000327439">
    <property type="component" value="Chromosome A02"/>
</dbReference>
<keyword evidence="7" id="KW-0407">Ion channel</keyword>
<evidence type="ECO:0000256" key="7">
    <source>
        <dbReference type="ARBA" id="ARBA00023303"/>
    </source>
</evidence>
<evidence type="ECO:0000256" key="2">
    <source>
        <dbReference type="ARBA" id="ARBA00008577"/>
    </source>
</evidence>
<dbReference type="Gene3D" id="3.40.50.720">
    <property type="entry name" value="NAD(P)-binding Rossmann-like Domain"/>
    <property type="match status" value="1"/>
</dbReference>
<dbReference type="PANTHER" id="PTHR31563">
    <property type="entry name" value="ION CHANNEL POLLUX-RELATED"/>
    <property type="match status" value="1"/>
</dbReference>
<feature type="compositionally biased region" description="Low complexity" evidence="8">
    <location>
        <begin position="1"/>
        <end position="13"/>
    </location>
</feature>
<evidence type="ECO:0000256" key="3">
    <source>
        <dbReference type="ARBA" id="ARBA00022692"/>
    </source>
</evidence>
<name>A0A5J5WJF0_GOSBA</name>
<keyword evidence="5" id="KW-0472">Membrane</keyword>
<gene>
    <name evidence="10" type="ORF">ES319_A02G007800v1</name>
</gene>
<accession>A0A5J5WJF0</accession>
<evidence type="ECO:0000256" key="1">
    <source>
        <dbReference type="ARBA" id="ARBA00004232"/>
    </source>
</evidence>
<dbReference type="InterPro" id="IPR010420">
    <property type="entry name" value="CASTOR/POLLUX/SYM8_dom"/>
</dbReference>
<dbReference type="PROSITE" id="PS51201">
    <property type="entry name" value="RCK_N"/>
    <property type="match status" value="1"/>
</dbReference>
<feature type="region of interest" description="Disordered" evidence="8">
    <location>
        <begin position="1"/>
        <end position="74"/>
    </location>
</feature>
<dbReference type="EMBL" id="CM018203">
    <property type="protein sequence ID" value="KAB2092134.1"/>
    <property type="molecule type" value="Genomic_DNA"/>
</dbReference>
<dbReference type="Pfam" id="PF06241">
    <property type="entry name" value="Castor_Poll_mid"/>
    <property type="match status" value="1"/>
</dbReference>
<reference evidence="11" key="1">
    <citation type="journal article" date="2020" name="Nat. Genet.">
        <title>Genomic diversifications of five Gossypium allopolyploid species and their impact on cotton improvement.</title>
        <authorList>
            <person name="Chen Z.J."/>
            <person name="Sreedasyam A."/>
            <person name="Ando A."/>
            <person name="Song Q."/>
            <person name="De Santiago L.M."/>
            <person name="Hulse-Kemp A.M."/>
            <person name="Ding M."/>
            <person name="Ye W."/>
            <person name="Kirkbride R.C."/>
            <person name="Jenkins J."/>
            <person name="Plott C."/>
            <person name="Lovell J."/>
            <person name="Lin Y.M."/>
            <person name="Vaughn R."/>
            <person name="Liu B."/>
            <person name="Simpson S."/>
            <person name="Scheffler B.E."/>
            <person name="Wen L."/>
            <person name="Saski C.A."/>
            <person name="Grover C.E."/>
            <person name="Hu G."/>
            <person name="Conover J.L."/>
            <person name="Carlson J.W."/>
            <person name="Shu S."/>
            <person name="Boston L.B."/>
            <person name="Williams M."/>
            <person name="Peterson D.G."/>
            <person name="McGee K."/>
            <person name="Jones D.C."/>
            <person name="Wendel J.F."/>
            <person name="Stelly D.M."/>
            <person name="Grimwood J."/>
            <person name="Schmutz J."/>
        </authorList>
    </citation>
    <scope>NUCLEOTIDE SEQUENCE [LARGE SCALE GENOMIC DNA]</scope>
    <source>
        <strain evidence="11">cv. 3-79</strain>
    </source>
</reference>
<comment type="subcellular location">
    <subcellularLocation>
        <location evidence="1">Nucleus membrane</location>
        <topology evidence="1">Multi-pass membrane protein</topology>
    </subcellularLocation>
</comment>
<dbReference type="OrthoDB" id="414047at2759"/>
<dbReference type="InterPro" id="IPR003148">
    <property type="entry name" value="RCK_N"/>
</dbReference>
<protein>
    <recommendedName>
        <fullName evidence="9">RCK N-terminal domain-containing protein</fullName>
    </recommendedName>
</protein>
<dbReference type="GO" id="GO:0006813">
    <property type="term" value="P:potassium ion transport"/>
    <property type="evidence" value="ECO:0007669"/>
    <property type="project" value="InterPro"/>
</dbReference>
<dbReference type="InterPro" id="IPR044849">
    <property type="entry name" value="CASTOR/POLLUX/SYM8-like"/>
</dbReference>
<evidence type="ECO:0000256" key="6">
    <source>
        <dbReference type="ARBA" id="ARBA00023242"/>
    </source>
</evidence>
<comment type="similarity">
    <text evidence="2">Belongs to the castor/pollux (TC 1.A.1.23) family.</text>
</comment>
<evidence type="ECO:0000256" key="8">
    <source>
        <dbReference type="SAM" id="MobiDB-lite"/>
    </source>
</evidence>
<proteinExistence type="inferred from homology"/>
<dbReference type="Pfam" id="PF22614">
    <property type="entry name" value="Slo-like_RCK"/>
    <property type="match status" value="1"/>
</dbReference>
<feature type="domain" description="RCK N-terminal" evidence="9">
    <location>
        <begin position="248"/>
        <end position="389"/>
    </location>
</feature>
<evidence type="ECO:0000313" key="11">
    <source>
        <dbReference type="Proteomes" id="UP000327439"/>
    </source>
</evidence>
<keyword evidence="11" id="KW-1185">Reference proteome</keyword>
<organism evidence="10 11">
    <name type="scientific">Gossypium barbadense</name>
    <name type="common">Sea Island cotton</name>
    <name type="synonym">Hibiscus barbadensis</name>
    <dbReference type="NCBI Taxonomy" id="3634"/>
    <lineage>
        <taxon>Eukaryota</taxon>
        <taxon>Viridiplantae</taxon>
        <taxon>Streptophyta</taxon>
        <taxon>Embryophyta</taxon>
        <taxon>Tracheophyta</taxon>
        <taxon>Spermatophyta</taxon>
        <taxon>Magnoliopsida</taxon>
        <taxon>eudicotyledons</taxon>
        <taxon>Gunneridae</taxon>
        <taxon>Pentapetalae</taxon>
        <taxon>rosids</taxon>
        <taxon>malvids</taxon>
        <taxon>Malvales</taxon>
        <taxon>Malvaceae</taxon>
        <taxon>Malvoideae</taxon>
        <taxon>Gossypium</taxon>
    </lineage>
</organism>
<feature type="compositionally biased region" description="Polar residues" evidence="8">
    <location>
        <begin position="23"/>
        <end position="35"/>
    </location>
</feature>
<dbReference type="PANTHER" id="PTHR31563:SF1">
    <property type="entry name" value="ION CHANNEL CASTOR-RELATED"/>
    <property type="match status" value="1"/>
</dbReference>
<keyword evidence="6" id="KW-0539">Nucleus</keyword>
<keyword evidence="7" id="KW-0813">Transport</keyword>
<dbReference type="GO" id="GO:0034220">
    <property type="term" value="P:monoatomic ion transmembrane transport"/>
    <property type="evidence" value="ECO:0007669"/>
    <property type="project" value="UniProtKB-KW"/>
</dbReference>
<sequence length="751" mass="83983">MSLDSAEASPSSSRDWFFPSPSFIHSTSNSPQSPNYPRKFSTIPRHSRSSHTDWKPPKTSTFRSVSSSGSAAYGDPKYGRVRRRIELRRREKMAKQEKEDPVLEQKRDVSKAVSGVKTAIGEMGIRDFGQRVKIRWQMASYIAILITAFGSLVHKNFSLHNQVIDLQDQISTMNIRLQACNTSDTFDTISILQEGNHANSEGMGPRLVSVSISFGGMLIFAMMLGLVSDAISEKLDSLRKGRSEVVEQNHTLILGWSDKLGSLLNQLVIANESLGGGIVVVMAERDKEEMELDIAKMEFDFRGTSVICRSGSPLILADLKKVSVSKARAIVVLADDGNADQSDARALRTVLSLTGVKEGLRGHIVVELSDLDNEVLVKLVGGELVETVVAHDVIGRLMIQCARQPGLAQIWEDILGFENCEFYIKRWPQLDGMQFEDVLISFPDAIPCGVKVASRGGKIILNPEDSYVLQGGDEVLVIAEDDDTYAPGALPMVNGASFMHIARPARKPQKILLCGWRRDVDDMIVVLDAFLAPGSELWMFNEVVESERERKLIDGGLDLSRLVNITLVHREGNAVIRRHLESLPLESFDSAKRLPYREAMVTRGQRGSFSRGSWIGEMQQASDRSVIISEILDPRTKNLLSMSKISDYVLSNELVSMALAMVAEDRQINDVLEELFAEEGNELHIRLAELYLHEGEEMSFYEIILRARQKREIVIGYRLENAERAVINPPNKNKRRRWSVKDVFVVITEKE</sequence>
<dbReference type="InterPro" id="IPR036291">
    <property type="entry name" value="NAD(P)-bd_dom_sf"/>
</dbReference>
<keyword evidence="4" id="KW-1133">Transmembrane helix</keyword>
<dbReference type="AlphaFoldDB" id="A0A5J5WJF0"/>
<feature type="compositionally biased region" description="Low complexity" evidence="8">
    <location>
        <begin position="60"/>
        <end position="70"/>
    </location>
</feature>
<evidence type="ECO:0000259" key="9">
    <source>
        <dbReference type="PROSITE" id="PS51201"/>
    </source>
</evidence>
<keyword evidence="3" id="KW-0812">Transmembrane</keyword>
<dbReference type="SUPFAM" id="SSF51735">
    <property type="entry name" value="NAD(P)-binding Rossmann-fold domains"/>
    <property type="match status" value="1"/>
</dbReference>
<evidence type="ECO:0000256" key="4">
    <source>
        <dbReference type="ARBA" id="ARBA00022989"/>
    </source>
</evidence>
<keyword evidence="7" id="KW-0406">Ion transport</keyword>